<keyword evidence="10" id="KW-0694">RNA-binding</keyword>
<dbReference type="FunFam" id="3.30.980.10:FF:000004">
    <property type="entry name" value="Alanine--tRNA ligase, cytoplasmic"/>
    <property type="match status" value="1"/>
</dbReference>
<comment type="caution">
    <text evidence="13">The sequence shown here is derived from an EMBL/GenBank/DDBJ whole genome shotgun (WGS) entry which is preliminary data.</text>
</comment>
<evidence type="ECO:0000256" key="7">
    <source>
        <dbReference type="ARBA" id="ARBA00022741"/>
    </source>
</evidence>
<comment type="similarity">
    <text evidence="1">Belongs to the class-II aminoacyl-tRNA synthetase family.</text>
</comment>
<dbReference type="PANTHER" id="PTHR11777">
    <property type="entry name" value="ALANYL-TRNA SYNTHETASE"/>
    <property type="match status" value="1"/>
</dbReference>
<feature type="non-terminal residue" evidence="13">
    <location>
        <position position="62"/>
    </location>
</feature>
<evidence type="ECO:0000313" key="13">
    <source>
        <dbReference type="EMBL" id="KAL0167984.1"/>
    </source>
</evidence>
<evidence type="ECO:0000256" key="6">
    <source>
        <dbReference type="ARBA" id="ARBA00022723"/>
    </source>
</evidence>
<protein>
    <recommendedName>
        <fullName evidence="2">alanine--tRNA ligase</fullName>
        <ecNumber evidence="2">6.1.1.7</ecNumber>
    </recommendedName>
</protein>
<keyword evidence="8" id="KW-0862">Zinc</keyword>
<evidence type="ECO:0000256" key="3">
    <source>
        <dbReference type="ARBA" id="ARBA00022490"/>
    </source>
</evidence>
<evidence type="ECO:0000313" key="14">
    <source>
        <dbReference type="Proteomes" id="UP001529510"/>
    </source>
</evidence>
<dbReference type="GO" id="GO:0006412">
    <property type="term" value="P:translation"/>
    <property type="evidence" value="ECO:0007669"/>
    <property type="project" value="UniProtKB-KW"/>
</dbReference>
<dbReference type="GO" id="GO:0005524">
    <property type="term" value="F:ATP binding"/>
    <property type="evidence" value="ECO:0007669"/>
    <property type="project" value="UniProtKB-KW"/>
</dbReference>
<evidence type="ECO:0000256" key="11">
    <source>
        <dbReference type="ARBA" id="ARBA00022917"/>
    </source>
</evidence>
<dbReference type="PANTHER" id="PTHR11777:SF36">
    <property type="entry name" value="ALANINE--TRNA LIGASE, CYTOPLASMIC"/>
    <property type="match status" value="1"/>
</dbReference>
<keyword evidence="6" id="KW-0479">Metal-binding</keyword>
<dbReference type="GO" id="GO:0000049">
    <property type="term" value="F:tRNA binding"/>
    <property type="evidence" value="ECO:0007669"/>
    <property type="project" value="UniProtKB-KW"/>
</dbReference>
<evidence type="ECO:0000256" key="9">
    <source>
        <dbReference type="ARBA" id="ARBA00022840"/>
    </source>
</evidence>
<dbReference type="InterPro" id="IPR050058">
    <property type="entry name" value="Ala-tRNA_ligase"/>
</dbReference>
<evidence type="ECO:0000256" key="4">
    <source>
        <dbReference type="ARBA" id="ARBA00022555"/>
    </source>
</evidence>
<keyword evidence="3" id="KW-0963">Cytoplasm</keyword>
<keyword evidence="4" id="KW-0820">tRNA-binding</keyword>
<proteinExistence type="inferred from homology"/>
<evidence type="ECO:0000256" key="2">
    <source>
        <dbReference type="ARBA" id="ARBA00013168"/>
    </source>
</evidence>
<evidence type="ECO:0000256" key="12">
    <source>
        <dbReference type="ARBA" id="ARBA00023146"/>
    </source>
</evidence>
<evidence type="ECO:0000256" key="5">
    <source>
        <dbReference type="ARBA" id="ARBA00022598"/>
    </source>
</evidence>
<evidence type="ECO:0000256" key="1">
    <source>
        <dbReference type="ARBA" id="ARBA00008226"/>
    </source>
</evidence>
<keyword evidence="9" id="KW-0067">ATP-binding</keyword>
<name>A0ABD0P1K8_CIRMR</name>
<evidence type="ECO:0000256" key="10">
    <source>
        <dbReference type="ARBA" id="ARBA00022884"/>
    </source>
</evidence>
<dbReference type="EC" id="6.1.1.7" evidence="2"/>
<evidence type="ECO:0000256" key="8">
    <source>
        <dbReference type="ARBA" id="ARBA00022833"/>
    </source>
</evidence>
<keyword evidence="7" id="KW-0547">Nucleotide-binding</keyword>
<dbReference type="Gene3D" id="3.30.980.10">
    <property type="entry name" value="Threonyl-trna Synthetase, Chain A, domain 2"/>
    <property type="match status" value="1"/>
</dbReference>
<gene>
    <name evidence="13" type="ORF">M9458_036206</name>
</gene>
<organism evidence="13 14">
    <name type="scientific">Cirrhinus mrigala</name>
    <name type="common">Mrigala</name>
    <dbReference type="NCBI Taxonomy" id="683832"/>
    <lineage>
        <taxon>Eukaryota</taxon>
        <taxon>Metazoa</taxon>
        <taxon>Chordata</taxon>
        <taxon>Craniata</taxon>
        <taxon>Vertebrata</taxon>
        <taxon>Euteleostomi</taxon>
        <taxon>Actinopterygii</taxon>
        <taxon>Neopterygii</taxon>
        <taxon>Teleostei</taxon>
        <taxon>Ostariophysi</taxon>
        <taxon>Cypriniformes</taxon>
        <taxon>Cyprinidae</taxon>
        <taxon>Labeoninae</taxon>
        <taxon>Labeonini</taxon>
        <taxon>Cirrhinus</taxon>
    </lineage>
</organism>
<dbReference type="Proteomes" id="UP001529510">
    <property type="component" value="Unassembled WGS sequence"/>
</dbReference>
<dbReference type="EMBL" id="JAMKFB020000018">
    <property type="protein sequence ID" value="KAL0167984.1"/>
    <property type="molecule type" value="Genomic_DNA"/>
</dbReference>
<dbReference type="GO" id="GO:0046872">
    <property type="term" value="F:metal ion binding"/>
    <property type="evidence" value="ECO:0007669"/>
    <property type="project" value="UniProtKB-KW"/>
</dbReference>
<keyword evidence="14" id="KW-1185">Reference proteome</keyword>
<sequence>MVYALDAPLAAAKAIQGLRAVFDETYPDPVRVVSIGVPVEELLADPNSPAGSLTSIEFCGGT</sequence>
<keyword evidence="5" id="KW-0436">Ligase</keyword>
<reference evidence="13 14" key="1">
    <citation type="submission" date="2024-05" db="EMBL/GenBank/DDBJ databases">
        <title>Genome sequencing and assembly of Indian major carp, Cirrhinus mrigala (Hamilton, 1822).</title>
        <authorList>
            <person name="Mohindra V."/>
            <person name="Chowdhury L.M."/>
            <person name="Lal K."/>
            <person name="Jena J.K."/>
        </authorList>
    </citation>
    <scope>NUCLEOTIDE SEQUENCE [LARGE SCALE GENOMIC DNA]</scope>
    <source>
        <strain evidence="13">CM1030</strain>
        <tissue evidence="13">Blood</tissue>
    </source>
</reference>
<accession>A0ABD0P1K8</accession>
<dbReference type="GO" id="GO:0004813">
    <property type="term" value="F:alanine-tRNA ligase activity"/>
    <property type="evidence" value="ECO:0007669"/>
    <property type="project" value="UniProtKB-EC"/>
</dbReference>
<dbReference type="AlphaFoldDB" id="A0ABD0P1K8"/>
<keyword evidence="12" id="KW-0030">Aminoacyl-tRNA synthetase</keyword>
<keyword evidence="11" id="KW-0648">Protein biosynthesis</keyword>